<organism evidence="1 2">
    <name type="scientific">Serinibacter arcticus</name>
    <dbReference type="NCBI Taxonomy" id="1655435"/>
    <lineage>
        <taxon>Bacteria</taxon>
        <taxon>Bacillati</taxon>
        <taxon>Actinomycetota</taxon>
        <taxon>Actinomycetes</taxon>
        <taxon>Micrococcales</taxon>
        <taxon>Beutenbergiaceae</taxon>
        <taxon>Serinibacter</taxon>
    </lineage>
</organism>
<evidence type="ECO:0000313" key="2">
    <source>
        <dbReference type="Proteomes" id="UP000297318"/>
    </source>
</evidence>
<dbReference type="Gene3D" id="3.30.530.20">
    <property type="match status" value="1"/>
</dbReference>
<evidence type="ECO:0000313" key="1">
    <source>
        <dbReference type="EMBL" id="TGO06047.1"/>
    </source>
</evidence>
<keyword evidence="2" id="KW-1185">Reference proteome</keyword>
<accession>A0A4Z1E931</accession>
<dbReference type="AlphaFoldDB" id="A0A4Z1E931"/>
<name>A0A4Z1E931_9MICO</name>
<dbReference type="InterPro" id="IPR023393">
    <property type="entry name" value="START-like_dom_sf"/>
</dbReference>
<dbReference type="OrthoDB" id="197829at2"/>
<proteinExistence type="predicted"/>
<dbReference type="SUPFAM" id="SSF55961">
    <property type="entry name" value="Bet v1-like"/>
    <property type="match status" value="1"/>
</dbReference>
<dbReference type="InterPro" id="IPR019587">
    <property type="entry name" value="Polyketide_cyclase/dehydratase"/>
</dbReference>
<dbReference type="RefSeq" id="WP_135848314.1">
    <property type="nucleotide sequence ID" value="NZ_RHPJ01000001.1"/>
</dbReference>
<dbReference type="Pfam" id="PF10604">
    <property type="entry name" value="Polyketide_cyc2"/>
    <property type="match status" value="1"/>
</dbReference>
<reference evidence="1 2" key="1">
    <citation type="submission" date="2018-11" db="EMBL/GenBank/DDBJ databases">
        <title>Complete genome sequencing of the Actinobacteria Serinibacter sp. K3-2.</title>
        <authorList>
            <person name="Rakitin A.L."/>
            <person name="Beletsky A.V."/>
            <person name="Mardanov A.V."/>
            <person name="Ravin N.V."/>
            <person name="Gromova A.S."/>
            <person name="Filippova S.N."/>
            <person name="Gal'Chenko V.F."/>
        </authorList>
    </citation>
    <scope>NUCLEOTIDE SEQUENCE [LARGE SCALE GENOMIC DNA]</scope>
    <source>
        <strain evidence="1 2">K3-2</strain>
    </source>
</reference>
<gene>
    <name evidence="1" type="ORF">SERN_0239</name>
</gene>
<protein>
    <submittedName>
        <fullName evidence="1">Oligoketide cyclase/lipid transport protein</fullName>
    </submittedName>
</protein>
<dbReference type="EMBL" id="RHPJ01000001">
    <property type="protein sequence ID" value="TGO06047.1"/>
    <property type="molecule type" value="Genomic_DNA"/>
</dbReference>
<dbReference type="Proteomes" id="UP000297318">
    <property type="component" value="Unassembled WGS sequence"/>
</dbReference>
<comment type="caution">
    <text evidence="1">The sequence shown here is derived from an EMBL/GenBank/DDBJ whole genome shotgun (WGS) entry which is preliminary data.</text>
</comment>
<sequence length="170" mass="18492">MPVVESSIVVDVPAAVAFAVAQTTGEVRLRWDPFIARQQFLDGATAPGKGVRSRTRHRSGLSMVSEYVSYRPPTTTGMKMVTGPWFFERLAAGWRFAQQDDGTTLATWRYSFSCRPHWLAPFAEKIGIWMLGSDIQRRIAGFGRGCADPVVLAAARASLAAGEADGESPA</sequence>